<evidence type="ECO:0000259" key="3">
    <source>
        <dbReference type="Pfam" id="PF01370"/>
    </source>
</evidence>
<dbReference type="Pfam" id="PF01370">
    <property type="entry name" value="Epimerase"/>
    <property type="match status" value="1"/>
</dbReference>
<dbReference type="EMBL" id="KN822953">
    <property type="protein sequence ID" value="KIO32650.1"/>
    <property type="molecule type" value="Genomic_DNA"/>
</dbReference>
<dbReference type="SUPFAM" id="SSF51735">
    <property type="entry name" value="NAD(P)-binding Rossmann-fold domains"/>
    <property type="match status" value="1"/>
</dbReference>
<dbReference type="Proteomes" id="UP000054248">
    <property type="component" value="Unassembled WGS sequence"/>
</dbReference>
<reference evidence="4 5" key="1">
    <citation type="submission" date="2014-04" db="EMBL/GenBank/DDBJ databases">
        <authorList>
            <consortium name="DOE Joint Genome Institute"/>
            <person name="Kuo A."/>
            <person name="Girlanda M."/>
            <person name="Perotto S."/>
            <person name="Kohler A."/>
            <person name="Nagy L.G."/>
            <person name="Floudas D."/>
            <person name="Copeland A."/>
            <person name="Barry K.W."/>
            <person name="Cichocki N."/>
            <person name="Veneault-Fourrey C."/>
            <person name="LaButti K."/>
            <person name="Lindquist E.A."/>
            <person name="Lipzen A."/>
            <person name="Lundell T."/>
            <person name="Morin E."/>
            <person name="Murat C."/>
            <person name="Sun H."/>
            <person name="Tunlid A."/>
            <person name="Henrissat B."/>
            <person name="Grigoriev I.V."/>
            <person name="Hibbett D.S."/>
            <person name="Martin F."/>
            <person name="Nordberg H.P."/>
            <person name="Cantor M.N."/>
            <person name="Hua S.X."/>
        </authorList>
    </citation>
    <scope>NUCLEOTIDE SEQUENCE [LARGE SCALE GENOMIC DNA]</scope>
    <source>
        <strain evidence="4 5">MUT 4182</strain>
    </source>
</reference>
<dbReference type="OrthoDB" id="2735536at2759"/>
<dbReference type="FunFam" id="3.40.50.720:FF:000085">
    <property type="entry name" value="Dihydroflavonol reductase"/>
    <property type="match status" value="1"/>
</dbReference>
<evidence type="ECO:0000313" key="5">
    <source>
        <dbReference type="Proteomes" id="UP000054248"/>
    </source>
</evidence>
<dbReference type="InterPro" id="IPR036291">
    <property type="entry name" value="NAD(P)-bd_dom_sf"/>
</dbReference>
<evidence type="ECO:0000313" key="4">
    <source>
        <dbReference type="EMBL" id="KIO32650.1"/>
    </source>
</evidence>
<dbReference type="PANTHER" id="PTHR10366">
    <property type="entry name" value="NAD DEPENDENT EPIMERASE/DEHYDRATASE"/>
    <property type="match status" value="1"/>
</dbReference>
<evidence type="ECO:0000256" key="1">
    <source>
        <dbReference type="ARBA" id="ARBA00023002"/>
    </source>
</evidence>
<keyword evidence="5" id="KW-1185">Reference proteome</keyword>
<dbReference type="STRING" id="1051891.A0A0C3QJU9"/>
<dbReference type="Gene3D" id="3.40.50.720">
    <property type="entry name" value="NAD(P)-binding Rossmann-like Domain"/>
    <property type="match status" value="1"/>
</dbReference>
<sequence>MPIVAPPAKVLVTGASGYIAAWACKTLLDKGYAVVGTVRSDSKGERLKEIFKDYGDKFTYAIVEDISEDGAFDKAVLGVDAVQHTASPLTFEADDPQELIGPAVKGTTGILESIKAHGPGVKRVVLTSSVGSIYHQKTPPVFDESDWNVDAPKAVEQFGRNAPGPVKYGASKVLAERAAWEFMDKNKGSISFDLVAINPSFVWGPLVSPVKSEKELNGTINFFRGYTSIRDPAPTREQLTAPGNCVDVRDVALAHTLALSNPEAAGERFIINSGSYTYQDILDLIHEHGDHPDVPKGFPGAGKDVPRPSYLNTKAEKTFGIKFRPLQEIAVDTLTSLRENGL</sequence>
<dbReference type="InterPro" id="IPR001509">
    <property type="entry name" value="Epimerase_deHydtase"/>
</dbReference>
<dbReference type="CDD" id="cd05227">
    <property type="entry name" value="AR_SDR_e"/>
    <property type="match status" value="1"/>
</dbReference>
<comment type="similarity">
    <text evidence="2">Belongs to the NAD(P)-dependent epimerase/dehydratase family. Dihydroflavonol-4-reductase subfamily.</text>
</comment>
<keyword evidence="1" id="KW-0560">Oxidoreductase</keyword>
<accession>A0A0C3QJU9</accession>
<reference evidence="5" key="2">
    <citation type="submission" date="2015-01" db="EMBL/GenBank/DDBJ databases">
        <title>Evolutionary Origins and Diversification of the Mycorrhizal Mutualists.</title>
        <authorList>
            <consortium name="DOE Joint Genome Institute"/>
            <consortium name="Mycorrhizal Genomics Consortium"/>
            <person name="Kohler A."/>
            <person name="Kuo A."/>
            <person name="Nagy L.G."/>
            <person name="Floudas D."/>
            <person name="Copeland A."/>
            <person name="Barry K.W."/>
            <person name="Cichocki N."/>
            <person name="Veneault-Fourrey C."/>
            <person name="LaButti K."/>
            <person name="Lindquist E.A."/>
            <person name="Lipzen A."/>
            <person name="Lundell T."/>
            <person name="Morin E."/>
            <person name="Murat C."/>
            <person name="Riley R."/>
            <person name="Ohm R."/>
            <person name="Sun H."/>
            <person name="Tunlid A."/>
            <person name="Henrissat B."/>
            <person name="Grigoriev I.V."/>
            <person name="Hibbett D.S."/>
            <person name="Martin F."/>
        </authorList>
    </citation>
    <scope>NUCLEOTIDE SEQUENCE [LARGE SCALE GENOMIC DNA]</scope>
    <source>
        <strain evidence="5">MUT 4182</strain>
    </source>
</reference>
<dbReference type="AlphaFoldDB" id="A0A0C3QJU9"/>
<evidence type="ECO:0000256" key="2">
    <source>
        <dbReference type="ARBA" id="ARBA00023445"/>
    </source>
</evidence>
<organism evidence="4 5">
    <name type="scientific">Tulasnella calospora MUT 4182</name>
    <dbReference type="NCBI Taxonomy" id="1051891"/>
    <lineage>
        <taxon>Eukaryota</taxon>
        <taxon>Fungi</taxon>
        <taxon>Dikarya</taxon>
        <taxon>Basidiomycota</taxon>
        <taxon>Agaricomycotina</taxon>
        <taxon>Agaricomycetes</taxon>
        <taxon>Cantharellales</taxon>
        <taxon>Tulasnellaceae</taxon>
        <taxon>Tulasnella</taxon>
    </lineage>
</organism>
<gene>
    <name evidence="4" type="ORF">M407DRAFT_18410</name>
</gene>
<feature type="domain" description="NAD-dependent epimerase/dehydratase" evidence="3">
    <location>
        <begin position="10"/>
        <end position="271"/>
    </location>
</feature>
<proteinExistence type="inferred from homology"/>
<dbReference type="InterPro" id="IPR050425">
    <property type="entry name" value="NAD(P)_dehydrat-like"/>
</dbReference>
<dbReference type="PANTHER" id="PTHR10366:SF564">
    <property type="entry name" value="STEROL-4-ALPHA-CARBOXYLATE 3-DEHYDROGENASE, DECARBOXYLATING"/>
    <property type="match status" value="1"/>
</dbReference>
<dbReference type="GO" id="GO:0016616">
    <property type="term" value="F:oxidoreductase activity, acting on the CH-OH group of donors, NAD or NADP as acceptor"/>
    <property type="evidence" value="ECO:0007669"/>
    <property type="project" value="TreeGrafter"/>
</dbReference>
<protein>
    <recommendedName>
        <fullName evidence="3">NAD-dependent epimerase/dehydratase domain-containing protein</fullName>
    </recommendedName>
</protein>
<dbReference type="HOGENOM" id="CLU_007383_9_2_1"/>
<name>A0A0C3QJU9_9AGAM</name>